<reference evidence="2 3" key="1">
    <citation type="journal article" date="2019" name="Int. J. Syst. Evol. Microbiol.">
        <title>The Global Catalogue of Microorganisms (GCM) 10K type strain sequencing project: providing services to taxonomists for standard genome sequencing and annotation.</title>
        <authorList>
            <consortium name="The Broad Institute Genomics Platform"/>
            <consortium name="The Broad Institute Genome Sequencing Center for Infectious Disease"/>
            <person name="Wu L."/>
            <person name="Ma J."/>
        </authorList>
    </citation>
    <scope>NUCLEOTIDE SEQUENCE [LARGE SCALE GENOMIC DNA]</scope>
    <source>
        <strain evidence="2 3">JCM 15974</strain>
    </source>
</reference>
<name>A0ABN1J2V0_9FLAO</name>
<evidence type="ECO:0000313" key="2">
    <source>
        <dbReference type="EMBL" id="GAA0727092.1"/>
    </source>
</evidence>
<organism evidence="2 3">
    <name type="scientific">Aquimarina litoralis</name>
    <dbReference type="NCBI Taxonomy" id="584605"/>
    <lineage>
        <taxon>Bacteria</taxon>
        <taxon>Pseudomonadati</taxon>
        <taxon>Bacteroidota</taxon>
        <taxon>Flavobacteriia</taxon>
        <taxon>Flavobacteriales</taxon>
        <taxon>Flavobacteriaceae</taxon>
        <taxon>Aquimarina</taxon>
    </lineage>
</organism>
<feature type="chain" id="PRO_5046293901" description="Gliding motility-associated C-terminal domain-containing protein" evidence="1">
    <location>
        <begin position="26"/>
        <end position="807"/>
    </location>
</feature>
<keyword evidence="3" id="KW-1185">Reference proteome</keyword>
<dbReference type="InterPro" id="IPR026341">
    <property type="entry name" value="T9SS_type_B"/>
</dbReference>
<dbReference type="Pfam" id="PF13585">
    <property type="entry name" value="CHU_C"/>
    <property type="match status" value="1"/>
</dbReference>
<evidence type="ECO:0008006" key="4">
    <source>
        <dbReference type="Google" id="ProtNLM"/>
    </source>
</evidence>
<dbReference type="EMBL" id="BAAAGE010000003">
    <property type="protein sequence ID" value="GAA0727092.1"/>
    <property type="molecule type" value="Genomic_DNA"/>
</dbReference>
<evidence type="ECO:0000256" key="1">
    <source>
        <dbReference type="SAM" id="SignalP"/>
    </source>
</evidence>
<protein>
    <recommendedName>
        <fullName evidence="4">Gliding motility-associated C-terminal domain-containing protein</fullName>
    </recommendedName>
</protein>
<evidence type="ECO:0000313" key="3">
    <source>
        <dbReference type="Proteomes" id="UP001501758"/>
    </source>
</evidence>
<proteinExistence type="predicted"/>
<comment type="caution">
    <text evidence="2">The sequence shown here is derived from an EMBL/GenBank/DDBJ whole genome shotgun (WGS) entry which is preliminary data.</text>
</comment>
<keyword evidence="1" id="KW-0732">Signal</keyword>
<sequence length="807" mass="86093">MKTYTLKLAITTSFLLCFFAVYSQAPGCPNLDAGPDQITDCNNLCVDLTASFLETGITTSYEIASVPYAPSFPYTGLANPISLGVDDIWSDVIDLPFNFCFFGDTYNQIQVGSNGVIRLEVNALDRDNEWQFNEDLPENMNPTLGEANIFGVAHDIDPSILSTSPEIGWELLGTSPCRTLVVSYSSVAHFSASCNSLTSTFQMVLYETTNVIEVYVEDKPFCTSWNNGNAVIGIQNNPGTVAFVPPGRNTSDGPFDISNEAWRFTPNGNPNYEISWFDSLGMEIGDTSTISVCPNTNTTYTAEIVYTNCDGEQITLTDDVTVTGTDSPNAGEDGFLDICPTSPPIDLYTQLTGITPTIGGTWTPPLASGTGVFDPAVDPPGVYTYTVTGTNCPDDSANVTVTLISAPNAGEPGALDVCETDVPIDLFTILGGTPDTGGTWSPTLSSGTGVFTPGTDPNGVYTYTIDSGNGCGNDSAEVTVQAVSLPTISAITTQCSNGTYEITYQTGANISVTASSGTVDMTNNIIFDIPFDTDVVITATSSIVSTCSITETVSAPDCFCPQVVFDTPSPICIDETGEPVNGESFPVLETNLDPSLFSFVWSLDGVIIPTATASSFIAENPGEYLVEYTSSTGGTCFGEASVIVAFTEGPESLSLSLTNGLFSSENDIIAAVTGGSGPYEFSLDNGFYQDSNLFPNVSLGTHTVTVRNTDGCGELTATILVIGFPAFFTPNNDGFNDFWNVISDNNVPDMELFIFDRYGRLLAQIDPNGQGWDGIYNGIPMPGTDYWFVAELKDGSETYRSHFTLRR</sequence>
<dbReference type="NCBIfam" id="TIGR04131">
    <property type="entry name" value="Bac_Flav_CTERM"/>
    <property type="match status" value="1"/>
</dbReference>
<feature type="signal peptide" evidence="1">
    <location>
        <begin position="1"/>
        <end position="25"/>
    </location>
</feature>
<gene>
    <name evidence="2" type="ORF">GCM10009430_34790</name>
</gene>
<accession>A0ABN1J2V0</accession>
<dbReference type="Proteomes" id="UP001501758">
    <property type="component" value="Unassembled WGS sequence"/>
</dbReference>
<dbReference type="RefSeq" id="WP_343913537.1">
    <property type="nucleotide sequence ID" value="NZ_BAAAGE010000003.1"/>
</dbReference>